<dbReference type="GO" id="GO:0016020">
    <property type="term" value="C:membrane"/>
    <property type="evidence" value="ECO:0007669"/>
    <property type="project" value="UniProtKB-SubCell"/>
</dbReference>
<dbReference type="OrthoDB" id="8255719at2"/>
<accession>A0A6L8VF70</accession>
<feature type="transmembrane region" description="Helical" evidence="5">
    <location>
        <begin position="108"/>
        <end position="129"/>
    </location>
</feature>
<gene>
    <name evidence="6" type="ORF">GS660_04385</name>
</gene>
<feature type="transmembrane region" description="Helical" evidence="5">
    <location>
        <begin position="7"/>
        <end position="29"/>
    </location>
</feature>
<organism evidence="6 7">
    <name type="scientific">Frigidibacter albus</name>
    <dbReference type="NCBI Taxonomy" id="1465486"/>
    <lineage>
        <taxon>Bacteria</taxon>
        <taxon>Pseudomonadati</taxon>
        <taxon>Pseudomonadota</taxon>
        <taxon>Alphaproteobacteria</taxon>
        <taxon>Rhodobacterales</taxon>
        <taxon>Paracoccaceae</taxon>
        <taxon>Frigidibacter</taxon>
    </lineage>
</organism>
<dbReference type="Pfam" id="PF07681">
    <property type="entry name" value="DoxX"/>
    <property type="match status" value="1"/>
</dbReference>
<evidence type="ECO:0000313" key="7">
    <source>
        <dbReference type="Proteomes" id="UP000477083"/>
    </source>
</evidence>
<feature type="transmembrane region" description="Helical" evidence="5">
    <location>
        <begin position="50"/>
        <end position="72"/>
    </location>
</feature>
<dbReference type="AlphaFoldDB" id="A0A6L8VF70"/>
<keyword evidence="4 5" id="KW-0472">Membrane</keyword>
<comment type="caution">
    <text evidence="6">The sequence shown here is derived from an EMBL/GenBank/DDBJ whole genome shotgun (WGS) entry which is preliminary data.</text>
</comment>
<evidence type="ECO:0000313" key="6">
    <source>
        <dbReference type="EMBL" id="MZQ88336.1"/>
    </source>
</evidence>
<feature type="transmembrane region" description="Helical" evidence="5">
    <location>
        <begin position="78"/>
        <end position="96"/>
    </location>
</feature>
<keyword evidence="3 5" id="KW-1133">Transmembrane helix</keyword>
<evidence type="ECO:0000256" key="4">
    <source>
        <dbReference type="ARBA" id="ARBA00023136"/>
    </source>
</evidence>
<evidence type="ECO:0000256" key="3">
    <source>
        <dbReference type="ARBA" id="ARBA00022989"/>
    </source>
</evidence>
<name>A0A6L8VF70_9RHOB</name>
<dbReference type="Proteomes" id="UP000477083">
    <property type="component" value="Unassembled WGS sequence"/>
</dbReference>
<reference evidence="6 7" key="1">
    <citation type="submission" date="2020-01" db="EMBL/GenBank/DDBJ databases">
        <title>Frigidibacter albus SP32T (=CGMCC 1.13995T).</title>
        <authorList>
            <person name="Liao X."/>
        </authorList>
    </citation>
    <scope>NUCLEOTIDE SEQUENCE [LARGE SCALE GENOMIC DNA]</scope>
    <source>
        <strain evidence="6 7">SP32</strain>
    </source>
</reference>
<dbReference type="InterPro" id="IPR032808">
    <property type="entry name" value="DoxX"/>
</dbReference>
<evidence type="ECO:0000256" key="1">
    <source>
        <dbReference type="ARBA" id="ARBA00004141"/>
    </source>
</evidence>
<keyword evidence="7" id="KW-1185">Reference proteome</keyword>
<evidence type="ECO:0000256" key="5">
    <source>
        <dbReference type="SAM" id="Phobius"/>
    </source>
</evidence>
<proteinExistence type="predicted"/>
<protein>
    <submittedName>
        <fullName evidence="6">DoxX family membrane protein</fullName>
    </submittedName>
</protein>
<evidence type="ECO:0000256" key="2">
    <source>
        <dbReference type="ARBA" id="ARBA00022692"/>
    </source>
</evidence>
<dbReference type="EMBL" id="WWNR01000002">
    <property type="protein sequence ID" value="MZQ88336.1"/>
    <property type="molecule type" value="Genomic_DNA"/>
</dbReference>
<sequence length="132" mass="13456">MPAFSDVLAYAALSLGRLMLGGYFVASGLRHLAMRDRIAADLAARGMPQPMGLAMAAAGVQILLGALLGLGLMVTLPALLLALFTGGVSAGMLNFWTMAEPERGAAQAAFLGNVAVIGGLVLAAATPWVRFG</sequence>
<dbReference type="RefSeq" id="WP_161343777.1">
    <property type="nucleotide sequence ID" value="NZ_BMGW01000002.1"/>
</dbReference>
<keyword evidence="2 5" id="KW-0812">Transmembrane</keyword>
<comment type="subcellular location">
    <subcellularLocation>
        <location evidence="1">Membrane</location>
        <topology evidence="1">Multi-pass membrane protein</topology>
    </subcellularLocation>
</comment>